<keyword evidence="5" id="KW-1185">Reference proteome</keyword>
<evidence type="ECO:0000256" key="2">
    <source>
        <dbReference type="SAM" id="MobiDB-lite"/>
    </source>
</evidence>
<keyword evidence="3" id="KW-0472">Membrane</keyword>
<reference evidence="4 5" key="1">
    <citation type="submission" date="2023-08" db="EMBL/GenBank/DDBJ databases">
        <title>Whole-genome sequencing of halo(alkali)philic microorganisms from hypersaline lakes.</title>
        <authorList>
            <person name="Sorokin D.Y."/>
            <person name="Abbas B."/>
            <person name="Merkel A.Y."/>
        </authorList>
    </citation>
    <scope>NUCLEOTIDE SEQUENCE [LARGE SCALE GENOMIC DNA]</scope>
    <source>
        <strain evidence="4 5">AB-CW4</strain>
    </source>
</reference>
<dbReference type="GO" id="GO:0032259">
    <property type="term" value="P:methylation"/>
    <property type="evidence" value="ECO:0007669"/>
    <property type="project" value="UniProtKB-KW"/>
</dbReference>
<feature type="compositionally biased region" description="Low complexity" evidence="2">
    <location>
        <begin position="13"/>
        <end position="31"/>
    </location>
</feature>
<dbReference type="Proteomes" id="UP001239019">
    <property type="component" value="Unassembled WGS sequence"/>
</dbReference>
<dbReference type="PANTHER" id="PTHR38043:SF1">
    <property type="entry name" value="PROTEIN HEMX"/>
    <property type="match status" value="1"/>
</dbReference>
<organism evidence="4 5">
    <name type="scientific">Natronospira bacteriovora</name>
    <dbReference type="NCBI Taxonomy" id="3069753"/>
    <lineage>
        <taxon>Bacteria</taxon>
        <taxon>Pseudomonadati</taxon>
        <taxon>Pseudomonadota</taxon>
        <taxon>Gammaproteobacteria</taxon>
        <taxon>Natronospirales</taxon>
        <taxon>Natronospiraceae</taxon>
        <taxon>Natronospira</taxon>
    </lineage>
</organism>
<accession>A0ABU0W759</accession>
<feature type="coiled-coil region" evidence="1">
    <location>
        <begin position="62"/>
        <end position="134"/>
    </location>
</feature>
<keyword evidence="3" id="KW-1133">Transmembrane helix</keyword>
<evidence type="ECO:0000256" key="3">
    <source>
        <dbReference type="SAM" id="Phobius"/>
    </source>
</evidence>
<feature type="transmembrane region" description="Helical" evidence="3">
    <location>
        <begin position="37"/>
        <end position="59"/>
    </location>
</feature>
<dbReference type="EC" id="2.1.1.107" evidence="4"/>
<feature type="region of interest" description="Disordered" evidence="2">
    <location>
        <begin position="1"/>
        <end position="34"/>
    </location>
</feature>
<evidence type="ECO:0000313" key="4">
    <source>
        <dbReference type="EMBL" id="MDQ2069844.1"/>
    </source>
</evidence>
<keyword evidence="3" id="KW-0812">Transmembrane</keyword>
<name>A0ABU0W759_9GAMM</name>
<keyword evidence="4" id="KW-0808">Transferase</keyword>
<dbReference type="RefSeq" id="WP_306728338.1">
    <property type="nucleotide sequence ID" value="NZ_JAVDDT010000004.1"/>
</dbReference>
<comment type="caution">
    <text evidence="4">The sequence shown here is derived from an EMBL/GenBank/DDBJ whole genome shotgun (WGS) entry which is preliminary data.</text>
</comment>
<keyword evidence="4" id="KW-0489">Methyltransferase</keyword>
<evidence type="ECO:0000256" key="1">
    <source>
        <dbReference type="SAM" id="Coils"/>
    </source>
</evidence>
<sequence length="367" mass="41735">MSEDSKNGDKQSTAKPSTSTGGTTTARPAGRQGSGSAGVLAALAFLLSLALLAAAWWYWEQSEERLAALETLQSELDQQQDRLEGHERALDRLRDLPQRSDRLSDAFDDMTAHRQRIERDLERLDERTETLREFMDAGRSAWRIAEVEYLLRRANRELQLAGKPVNALAALDAADERLEALADPGMTPVREAISRDRERLRALEQPDVTGLALTLGSLIERVDRLPLADGVQRTPQTDLDEDLDAENFWPRLRERSTRVLRQLVTVRHEDVPLRPLLAPEQEYFLRRNLALSLATARLALLREQPEVWRASLLEARDWLDGYFAMEEDAVQAVDEELARLSETTIRSERPDISESLERLRRVVEARN</sequence>
<proteinExistence type="predicted"/>
<keyword evidence="1" id="KW-0175">Coiled coil</keyword>
<dbReference type="Pfam" id="PF04375">
    <property type="entry name" value="HemX"/>
    <property type="match status" value="1"/>
</dbReference>
<dbReference type="PANTHER" id="PTHR38043">
    <property type="entry name" value="PROTEIN HEMX"/>
    <property type="match status" value="1"/>
</dbReference>
<gene>
    <name evidence="4" type="ORF">RBH19_08165</name>
</gene>
<dbReference type="InterPro" id="IPR007470">
    <property type="entry name" value="HemX"/>
</dbReference>
<evidence type="ECO:0000313" key="5">
    <source>
        <dbReference type="Proteomes" id="UP001239019"/>
    </source>
</evidence>
<protein>
    <submittedName>
        <fullName evidence="4">Uroporphyrinogen-III C-methyltransferase</fullName>
        <ecNumber evidence="4">2.1.1.107</ecNumber>
    </submittedName>
</protein>
<dbReference type="EMBL" id="JAVDDT010000004">
    <property type="protein sequence ID" value="MDQ2069844.1"/>
    <property type="molecule type" value="Genomic_DNA"/>
</dbReference>
<dbReference type="GO" id="GO:0004851">
    <property type="term" value="F:uroporphyrin-III C-methyltransferase activity"/>
    <property type="evidence" value="ECO:0007669"/>
    <property type="project" value="UniProtKB-EC"/>
</dbReference>